<dbReference type="Gene3D" id="3.40.50.10170">
    <property type="match status" value="1"/>
</dbReference>
<dbReference type="SUPFAM" id="SSF82549">
    <property type="entry name" value="DAK1/DegV-like"/>
    <property type="match status" value="1"/>
</dbReference>
<gene>
    <name evidence="1" type="ORF">C7380_1242</name>
</gene>
<dbReference type="Proteomes" id="UP000245921">
    <property type="component" value="Unassembled WGS sequence"/>
</dbReference>
<dbReference type="EMBL" id="QGGI01000024">
    <property type="protein sequence ID" value="PWJ87394.1"/>
    <property type="molecule type" value="Genomic_DNA"/>
</dbReference>
<dbReference type="InterPro" id="IPR003797">
    <property type="entry name" value="DegV"/>
</dbReference>
<dbReference type="AlphaFoldDB" id="A0AA45C4W1"/>
<evidence type="ECO:0000313" key="1">
    <source>
        <dbReference type="EMBL" id="PWJ87394.1"/>
    </source>
</evidence>
<proteinExistence type="predicted"/>
<protein>
    <submittedName>
        <fullName evidence="1">DegV family uncharacterized protein</fullName>
    </submittedName>
</protein>
<dbReference type="Pfam" id="PF02645">
    <property type="entry name" value="DegV"/>
    <property type="match status" value="1"/>
</dbReference>
<sequence length="50" mass="5755">MSVKVITDSTSYIPKNMVEELSIGIIPLRVSFDEETFVENEITNDFFIKN</sequence>
<keyword evidence="2" id="KW-1185">Reference proteome</keyword>
<reference evidence="1 2" key="1">
    <citation type="submission" date="2018-05" db="EMBL/GenBank/DDBJ databases">
        <title>Genomic Encyclopedia of Type Strains, Phase IV (KMG-IV): sequencing the most valuable type-strain genomes for metagenomic binning, comparative biology and taxonomic classification.</title>
        <authorList>
            <person name="Goeker M."/>
        </authorList>
    </citation>
    <scope>NUCLEOTIDE SEQUENCE [LARGE SCALE GENOMIC DNA]</scope>
    <source>
        <strain evidence="1 2">DSM 24906</strain>
    </source>
</reference>
<dbReference type="PROSITE" id="PS51482">
    <property type="entry name" value="DEGV"/>
    <property type="match status" value="1"/>
</dbReference>
<organism evidence="1 2">
    <name type="scientific">Oceanotoga teriensis</name>
    <dbReference type="NCBI Taxonomy" id="515440"/>
    <lineage>
        <taxon>Bacteria</taxon>
        <taxon>Thermotogati</taxon>
        <taxon>Thermotogota</taxon>
        <taxon>Thermotogae</taxon>
        <taxon>Petrotogales</taxon>
        <taxon>Petrotogaceae</taxon>
        <taxon>Oceanotoga</taxon>
    </lineage>
</organism>
<name>A0AA45C4W1_9BACT</name>
<evidence type="ECO:0000313" key="2">
    <source>
        <dbReference type="Proteomes" id="UP000245921"/>
    </source>
</evidence>
<comment type="caution">
    <text evidence="1">The sequence shown here is derived from an EMBL/GenBank/DDBJ whole genome shotgun (WGS) entry which is preliminary data.</text>
</comment>
<accession>A0AA45C4W1</accession>